<dbReference type="InterPro" id="IPR011225">
    <property type="entry name" value="IV_sec_VirJ"/>
</dbReference>
<protein>
    <submittedName>
        <fullName evidence="3">Type IV secretory pathway, VirJ component</fullName>
    </submittedName>
</protein>
<keyword evidence="1" id="KW-0732">Signal</keyword>
<proteinExistence type="predicted"/>
<dbReference type="EMBL" id="FOFS01000021">
    <property type="protein sequence ID" value="SER21315.1"/>
    <property type="molecule type" value="Genomic_DNA"/>
</dbReference>
<feature type="chain" id="PRO_5011795186" evidence="1">
    <location>
        <begin position="25"/>
        <end position="459"/>
    </location>
</feature>
<keyword evidence="4" id="KW-1185">Reference proteome</keyword>
<dbReference type="Pfam" id="PF06057">
    <property type="entry name" value="VirJ"/>
    <property type="match status" value="1"/>
</dbReference>
<dbReference type="Gene3D" id="3.40.50.1820">
    <property type="entry name" value="alpha/beta hydrolase"/>
    <property type="match status" value="2"/>
</dbReference>
<dbReference type="SUPFAM" id="SSF53474">
    <property type="entry name" value="alpha/beta-Hydrolases"/>
    <property type="match status" value="2"/>
</dbReference>
<organism evidence="3 4">
    <name type="scientific">Solimonas aquatica</name>
    <dbReference type="NCBI Taxonomy" id="489703"/>
    <lineage>
        <taxon>Bacteria</taxon>
        <taxon>Pseudomonadati</taxon>
        <taxon>Pseudomonadota</taxon>
        <taxon>Gammaproteobacteria</taxon>
        <taxon>Nevskiales</taxon>
        <taxon>Nevskiaceae</taxon>
        <taxon>Solimonas</taxon>
    </lineage>
</organism>
<evidence type="ECO:0000313" key="4">
    <source>
        <dbReference type="Proteomes" id="UP000199233"/>
    </source>
</evidence>
<feature type="signal peptide" evidence="1">
    <location>
        <begin position="1"/>
        <end position="24"/>
    </location>
</feature>
<dbReference type="PIRSF" id="PIRSF029063">
    <property type="entry name" value="IV_sec_VirJ"/>
    <property type="match status" value="1"/>
</dbReference>
<gene>
    <name evidence="3" type="ORF">SAMN04488038_1217</name>
</gene>
<evidence type="ECO:0000313" key="3">
    <source>
        <dbReference type="EMBL" id="SER21315.1"/>
    </source>
</evidence>
<accession>A0A1H9MCY6</accession>
<dbReference type="STRING" id="489703.SAMN04488038_1217"/>
<reference evidence="3 4" key="1">
    <citation type="submission" date="2016-10" db="EMBL/GenBank/DDBJ databases">
        <authorList>
            <person name="de Groot N.N."/>
        </authorList>
    </citation>
    <scope>NUCLEOTIDE SEQUENCE [LARGE SCALE GENOMIC DNA]</scope>
    <source>
        <strain evidence="3 4">DSM 25927</strain>
    </source>
</reference>
<evidence type="ECO:0000256" key="1">
    <source>
        <dbReference type="SAM" id="SignalP"/>
    </source>
</evidence>
<dbReference type="InterPro" id="IPR010333">
    <property type="entry name" value="VirJ"/>
</dbReference>
<feature type="domain" description="Bacterial virulence" evidence="2">
    <location>
        <begin position="272"/>
        <end position="455"/>
    </location>
</feature>
<dbReference type="OrthoDB" id="641022at2"/>
<dbReference type="Proteomes" id="UP000199233">
    <property type="component" value="Unassembled WGS sequence"/>
</dbReference>
<evidence type="ECO:0000259" key="2">
    <source>
        <dbReference type="Pfam" id="PF06057"/>
    </source>
</evidence>
<name>A0A1H9MCY6_9GAMM</name>
<dbReference type="RefSeq" id="WP_093289618.1">
    <property type="nucleotide sequence ID" value="NZ_FOFS01000021.1"/>
</dbReference>
<dbReference type="AlphaFoldDB" id="A0A1H9MCY6"/>
<sequence>MRVLSGWRLMAAMLLPLLCGVAQAEQTLSHGRFETVTLYPPKGQVKSFVMAFSGAGGWQAHDAYIAKLLAGEGALVAGIDLREFYREMSKDPGDCYYASGDLENLSRYVQAYYRLPTYYPPILVGEGLGANLAYAMNAQGEADQWTGTISLGFCPQTGLRKPFCAGKGVRYPGKIKPKNKNLLSLAPAAALHAPWTWIDPEGAEACEAPASFADNEQAQRLSAAAADRDRLLLQRYRLLVAKLEPEEPALPGSLSDLPLIELKPVKDQSEDFAVLLSGDGGWADLDKRVATVLQARGIPVVGVDSLRYFWNERTPTSVAGDLDRIVRYYMTRWHKQRVLLIGYSQGANVLPFALNRLPSATRGKVAVTVLMGLGERADFEFHVSNWVSESDSGLPIAPEMQRIVEGNPVCIYGVKEDDSLCPKLDAKKIHLIQLPGAHHFDGNYEHLADLIIAAAARQP</sequence>
<dbReference type="InterPro" id="IPR029058">
    <property type="entry name" value="AB_hydrolase_fold"/>
</dbReference>